<keyword evidence="2" id="KW-1185">Reference proteome</keyword>
<protein>
    <submittedName>
        <fullName evidence="1">Uncharacterized protein</fullName>
    </submittedName>
</protein>
<reference evidence="1" key="2">
    <citation type="submission" date="2020-06" db="EMBL/GenBank/DDBJ databases">
        <authorList>
            <person name="Sheffer M."/>
        </authorList>
    </citation>
    <scope>NUCLEOTIDE SEQUENCE</scope>
</reference>
<sequence length="174" mass="18962">MQQLDFNFGSIFISLIVRDAGQRAVFFSLAVLAIVPVCCAWSLQLNPEKILNSEISKTNALRVPEILHNAFSNALSVVIDPRSKRSLYDSIYASARSSDKTSPIKVADIISQIIDHHFDFLESPTKIKVFANSIAKHLQSEGLLDPTEAVSFGLALANSLGEAVGNSLMEGDIE</sequence>
<proteinExistence type="predicted"/>
<dbReference type="EMBL" id="JABXBU010002072">
    <property type="protein sequence ID" value="KAF8777393.1"/>
    <property type="molecule type" value="Genomic_DNA"/>
</dbReference>
<dbReference type="Proteomes" id="UP000807504">
    <property type="component" value="Unassembled WGS sequence"/>
</dbReference>
<comment type="caution">
    <text evidence="1">The sequence shown here is derived from an EMBL/GenBank/DDBJ whole genome shotgun (WGS) entry which is preliminary data.</text>
</comment>
<accession>A0A8T0ENB5</accession>
<name>A0A8T0ENB5_ARGBR</name>
<evidence type="ECO:0000313" key="2">
    <source>
        <dbReference type="Proteomes" id="UP000807504"/>
    </source>
</evidence>
<evidence type="ECO:0000313" key="1">
    <source>
        <dbReference type="EMBL" id="KAF8777393.1"/>
    </source>
</evidence>
<gene>
    <name evidence="1" type="ORF">HNY73_014261</name>
</gene>
<dbReference type="AlphaFoldDB" id="A0A8T0ENB5"/>
<reference evidence="1" key="1">
    <citation type="journal article" date="2020" name="bioRxiv">
        <title>Chromosome-level reference genome of the European wasp spider Argiope bruennichi: a resource for studies on range expansion and evolutionary adaptation.</title>
        <authorList>
            <person name="Sheffer M.M."/>
            <person name="Hoppe A."/>
            <person name="Krehenwinkel H."/>
            <person name="Uhl G."/>
            <person name="Kuss A.W."/>
            <person name="Jensen L."/>
            <person name="Jensen C."/>
            <person name="Gillespie R.G."/>
            <person name="Hoff K.J."/>
            <person name="Prost S."/>
        </authorList>
    </citation>
    <scope>NUCLEOTIDE SEQUENCE</scope>
</reference>
<organism evidence="1 2">
    <name type="scientific">Argiope bruennichi</name>
    <name type="common">Wasp spider</name>
    <name type="synonym">Aranea bruennichi</name>
    <dbReference type="NCBI Taxonomy" id="94029"/>
    <lineage>
        <taxon>Eukaryota</taxon>
        <taxon>Metazoa</taxon>
        <taxon>Ecdysozoa</taxon>
        <taxon>Arthropoda</taxon>
        <taxon>Chelicerata</taxon>
        <taxon>Arachnida</taxon>
        <taxon>Araneae</taxon>
        <taxon>Araneomorphae</taxon>
        <taxon>Entelegynae</taxon>
        <taxon>Araneoidea</taxon>
        <taxon>Araneidae</taxon>
        <taxon>Argiope</taxon>
    </lineage>
</organism>